<evidence type="ECO:0000313" key="2">
    <source>
        <dbReference type="EMBL" id="OHA26715.1"/>
    </source>
</evidence>
<evidence type="ECO:0000313" key="3">
    <source>
        <dbReference type="Proteomes" id="UP000177565"/>
    </source>
</evidence>
<name>A0A1G2MS68_9BACT</name>
<sequence length="111" mass="12490">MFWKHWPYWLRGGVIGGGITIISVVLLFSCEWLNTSPGSFLCLPFLFVSPMFPFVDLFDTNLYLRSLPGISLPILSFIVWFLLGALIGTIVNLIKKKKSSSQADELYGSKN</sequence>
<comment type="caution">
    <text evidence="2">The sequence shown here is derived from an EMBL/GenBank/DDBJ whole genome shotgun (WGS) entry which is preliminary data.</text>
</comment>
<protein>
    <recommendedName>
        <fullName evidence="4">DUF2062 domain-containing protein</fullName>
    </recommendedName>
</protein>
<dbReference type="EMBL" id="MHRQ01000017">
    <property type="protein sequence ID" value="OHA26715.1"/>
    <property type="molecule type" value="Genomic_DNA"/>
</dbReference>
<feature type="transmembrane region" description="Helical" evidence="1">
    <location>
        <begin position="6"/>
        <end position="28"/>
    </location>
</feature>
<dbReference type="PROSITE" id="PS51257">
    <property type="entry name" value="PROKAR_LIPOPROTEIN"/>
    <property type="match status" value="1"/>
</dbReference>
<reference evidence="2 3" key="1">
    <citation type="journal article" date="2016" name="Nat. Commun.">
        <title>Thousands of microbial genomes shed light on interconnected biogeochemical processes in an aquifer system.</title>
        <authorList>
            <person name="Anantharaman K."/>
            <person name="Brown C.T."/>
            <person name="Hug L.A."/>
            <person name="Sharon I."/>
            <person name="Castelle C.J."/>
            <person name="Probst A.J."/>
            <person name="Thomas B.C."/>
            <person name="Singh A."/>
            <person name="Wilkins M.J."/>
            <person name="Karaoz U."/>
            <person name="Brodie E.L."/>
            <person name="Williams K.H."/>
            <person name="Hubbard S.S."/>
            <person name="Banfield J.F."/>
        </authorList>
    </citation>
    <scope>NUCLEOTIDE SEQUENCE [LARGE SCALE GENOMIC DNA]</scope>
</reference>
<dbReference type="AlphaFoldDB" id="A0A1G2MS68"/>
<accession>A0A1G2MS68</accession>
<feature type="transmembrane region" description="Helical" evidence="1">
    <location>
        <begin position="40"/>
        <end position="58"/>
    </location>
</feature>
<evidence type="ECO:0000256" key="1">
    <source>
        <dbReference type="SAM" id="Phobius"/>
    </source>
</evidence>
<keyword evidence="1" id="KW-0812">Transmembrane</keyword>
<keyword evidence="1" id="KW-1133">Transmembrane helix</keyword>
<feature type="transmembrane region" description="Helical" evidence="1">
    <location>
        <begin position="70"/>
        <end position="94"/>
    </location>
</feature>
<dbReference type="Proteomes" id="UP000177565">
    <property type="component" value="Unassembled WGS sequence"/>
</dbReference>
<proteinExistence type="predicted"/>
<organism evidence="2 3">
    <name type="scientific">Candidatus Taylorbacteria bacterium RIFCSPHIGHO2_02_FULL_46_13</name>
    <dbReference type="NCBI Taxonomy" id="1802312"/>
    <lineage>
        <taxon>Bacteria</taxon>
        <taxon>Candidatus Tayloriibacteriota</taxon>
    </lineage>
</organism>
<keyword evidence="1" id="KW-0472">Membrane</keyword>
<evidence type="ECO:0008006" key="4">
    <source>
        <dbReference type="Google" id="ProtNLM"/>
    </source>
</evidence>
<gene>
    <name evidence="2" type="ORF">A3C06_00160</name>
</gene>